<proteinExistence type="predicted"/>
<organism evidence="1 2">
    <name type="scientific">Calycomorphotria hydatis</name>
    <dbReference type="NCBI Taxonomy" id="2528027"/>
    <lineage>
        <taxon>Bacteria</taxon>
        <taxon>Pseudomonadati</taxon>
        <taxon>Planctomycetota</taxon>
        <taxon>Planctomycetia</taxon>
        <taxon>Planctomycetales</taxon>
        <taxon>Planctomycetaceae</taxon>
        <taxon>Calycomorphotria</taxon>
    </lineage>
</organism>
<dbReference type="Proteomes" id="UP000319976">
    <property type="component" value="Chromosome"/>
</dbReference>
<dbReference type="EMBL" id="CP036316">
    <property type="protein sequence ID" value="QDT64776.1"/>
    <property type="molecule type" value="Genomic_DNA"/>
</dbReference>
<gene>
    <name evidence="1" type="ORF">V22_20170</name>
</gene>
<dbReference type="AlphaFoldDB" id="A0A517T8S5"/>
<accession>A0A517T8S5</accession>
<sequence>MVGISATLDELIGGLMLADASGPKFLEDPGAPKLIKLYLEYLRGFQSITDSRISPRSPRTRPIHLG</sequence>
<protein>
    <submittedName>
        <fullName evidence="1">Uncharacterized protein</fullName>
    </submittedName>
</protein>
<keyword evidence="2" id="KW-1185">Reference proteome</keyword>
<evidence type="ECO:0000313" key="2">
    <source>
        <dbReference type="Proteomes" id="UP000319976"/>
    </source>
</evidence>
<reference evidence="1 2" key="1">
    <citation type="submission" date="2019-02" db="EMBL/GenBank/DDBJ databases">
        <title>Deep-cultivation of Planctomycetes and their phenomic and genomic characterization uncovers novel biology.</title>
        <authorList>
            <person name="Wiegand S."/>
            <person name="Jogler M."/>
            <person name="Boedeker C."/>
            <person name="Pinto D."/>
            <person name="Vollmers J."/>
            <person name="Rivas-Marin E."/>
            <person name="Kohn T."/>
            <person name="Peeters S.H."/>
            <person name="Heuer A."/>
            <person name="Rast P."/>
            <person name="Oberbeckmann S."/>
            <person name="Bunk B."/>
            <person name="Jeske O."/>
            <person name="Meyerdierks A."/>
            <person name="Storesund J.E."/>
            <person name="Kallscheuer N."/>
            <person name="Luecker S."/>
            <person name="Lage O.M."/>
            <person name="Pohl T."/>
            <person name="Merkel B.J."/>
            <person name="Hornburger P."/>
            <person name="Mueller R.-W."/>
            <person name="Bruemmer F."/>
            <person name="Labrenz M."/>
            <person name="Spormann A.M."/>
            <person name="Op den Camp H."/>
            <person name="Overmann J."/>
            <person name="Amann R."/>
            <person name="Jetten M.S.M."/>
            <person name="Mascher T."/>
            <person name="Medema M.H."/>
            <person name="Devos D.P."/>
            <person name="Kaster A.-K."/>
            <person name="Ovreas L."/>
            <person name="Rohde M."/>
            <person name="Galperin M.Y."/>
            <person name="Jogler C."/>
        </authorList>
    </citation>
    <scope>NUCLEOTIDE SEQUENCE [LARGE SCALE GENOMIC DNA]</scope>
    <source>
        <strain evidence="1 2">V22</strain>
    </source>
</reference>
<name>A0A517T8S5_9PLAN</name>
<dbReference type="KEGG" id="chya:V22_20170"/>
<evidence type="ECO:0000313" key="1">
    <source>
        <dbReference type="EMBL" id="QDT64776.1"/>
    </source>
</evidence>